<dbReference type="EC" id="2.7.13.3" evidence="3"/>
<feature type="domain" description="Histidine kinase" evidence="12">
    <location>
        <begin position="426"/>
        <end position="648"/>
    </location>
</feature>
<dbReference type="InterPro" id="IPR003661">
    <property type="entry name" value="HisK_dim/P_dom"/>
</dbReference>
<keyword evidence="7" id="KW-0418">Kinase</keyword>
<dbReference type="SUPFAM" id="SSF47384">
    <property type="entry name" value="Homodimeric domain of signal transducing histidine kinase"/>
    <property type="match status" value="1"/>
</dbReference>
<dbReference type="SMART" id="SM00091">
    <property type="entry name" value="PAS"/>
    <property type="match status" value="3"/>
</dbReference>
<evidence type="ECO:0000256" key="1">
    <source>
        <dbReference type="ARBA" id="ARBA00000085"/>
    </source>
</evidence>
<feature type="modified residue" description="4-aspartylphosphate" evidence="10">
    <location>
        <position position="718"/>
    </location>
</feature>
<dbReference type="SMART" id="SM00387">
    <property type="entry name" value="HATPase_c"/>
    <property type="match status" value="1"/>
</dbReference>
<feature type="domain" description="PAS" evidence="14">
    <location>
        <begin position="144"/>
        <end position="213"/>
    </location>
</feature>
<evidence type="ECO:0000256" key="11">
    <source>
        <dbReference type="SAM" id="Coils"/>
    </source>
</evidence>
<dbReference type="InterPro" id="IPR001789">
    <property type="entry name" value="Sig_transdc_resp-reg_receiver"/>
</dbReference>
<keyword evidence="9" id="KW-0902">Two-component regulatory system</keyword>
<dbReference type="InterPro" id="IPR013656">
    <property type="entry name" value="PAS_4"/>
</dbReference>
<dbReference type="PROSITE" id="PS50112">
    <property type="entry name" value="PAS"/>
    <property type="match status" value="3"/>
</dbReference>
<evidence type="ECO:0000256" key="6">
    <source>
        <dbReference type="ARBA" id="ARBA00022741"/>
    </source>
</evidence>
<keyword evidence="11" id="KW-0175">Coiled coil</keyword>
<evidence type="ECO:0000259" key="12">
    <source>
        <dbReference type="PROSITE" id="PS50109"/>
    </source>
</evidence>
<evidence type="ECO:0000256" key="9">
    <source>
        <dbReference type="ARBA" id="ARBA00023012"/>
    </source>
</evidence>
<dbReference type="Gene3D" id="3.40.50.2300">
    <property type="match status" value="1"/>
</dbReference>
<evidence type="ECO:0000259" key="13">
    <source>
        <dbReference type="PROSITE" id="PS50110"/>
    </source>
</evidence>
<dbReference type="Gene3D" id="3.30.450.20">
    <property type="entry name" value="PAS domain"/>
    <property type="match status" value="3"/>
</dbReference>
<dbReference type="Gene3D" id="1.10.287.130">
    <property type="match status" value="1"/>
</dbReference>
<dbReference type="Pfam" id="PF02518">
    <property type="entry name" value="HATPase_c"/>
    <property type="match status" value="1"/>
</dbReference>
<dbReference type="InterPro" id="IPR036890">
    <property type="entry name" value="HATPase_C_sf"/>
</dbReference>
<evidence type="ECO:0000256" key="3">
    <source>
        <dbReference type="ARBA" id="ARBA00012438"/>
    </source>
</evidence>
<dbReference type="SUPFAM" id="SSF55874">
    <property type="entry name" value="ATPase domain of HSP90 chaperone/DNA topoisomerase II/histidine kinase"/>
    <property type="match status" value="1"/>
</dbReference>
<dbReference type="SMART" id="SM00086">
    <property type="entry name" value="PAC"/>
    <property type="match status" value="3"/>
</dbReference>
<evidence type="ECO:0000256" key="5">
    <source>
        <dbReference type="ARBA" id="ARBA00022679"/>
    </source>
</evidence>
<protein>
    <recommendedName>
        <fullName evidence="3">histidine kinase</fullName>
        <ecNumber evidence="3">2.7.13.3</ecNumber>
    </recommendedName>
</protein>
<dbReference type="Gene3D" id="3.30.565.10">
    <property type="entry name" value="Histidine kinase-like ATPase, C-terminal domain"/>
    <property type="match status" value="1"/>
</dbReference>
<dbReference type="NCBIfam" id="TIGR00229">
    <property type="entry name" value="sensory_box"/>
    <property type="match status" value="3"/>
</dbReference>
<reference evidence="16" key="1">
    <citation type="submission" date="2021-01" db="EMBL/GenBank/DDBJ databases">
        <title>Whole genome shotgun sequence of Actinoplanes capillaceus NBRC 16408.</title>
        <authorList>
            <person name="Komaki H."/>
            <person name="Tamura T."/>
        </authorList>
    </citation>
    <scope>NUCLEOTIDE SEQUENCE [LARGE SCALE GENOMIC DNA]</scope>
    <source>
        <strain evidence="16">NBRC 16408</strain>
    </source>
</reference>
<dbReference type="Pfam" id="PF00989">
    <property type="entry name" value="PAS"/>
    <property type="match status" value="2"/>
</dbReference>
<evidence type="ECO:0000313" key="16">
    <source>
        <dbReference type="EMBL" id="GID46965.1"/>
    </source>
</evidence>
<dbReference type="PROSITE" id="PS50110">
    <property type="entry name" value="RESPONSE_REGULATORY"/>
    <property type="match status" value="1"/>
</dbReference>
<dbReference type="InterPro" id="IPR036097">
    <property type="entry name" value="HisK_dim/P_sf"/>
</dbReference>
<dbReference type="InterPro" id="IPR005467">
    <property type="entry name" value="His_kinase_dom"/>
</dbReference>
<dbReference type="InterPro" id="IPR000014">
    <property type="entry name" value="PAS"/>
</dbReference>
<comment type="catalytic activity">
    <reaction evidence="1">
        <text>ATP + protein L-histidine = ADP + protein N-phospho-L-histidine.</text>
        <dbReference type="EC" id="2.7.13.3"/>
    </reaction>
</comment>
<dbReference type="PANTHER" id="PTHR43065:SF46">
    <property type="entry name" value="C4-DICARBOXYLATE TRANSPORT SENSOR PROTEIN DCTB"/>
    <property type="match status" value="1"/>
</dbReference>
<accession>A0ABQ3WL82</accession>
<keyword evidence="5" id="KW-0808">Transferase</keyword>
<comment type="subcellular location">
    <subcellularLocation>
        <location evidence="2">Cell membrane</location>
    </subcellularLocation>
</comment>
<feature type="coiled-coil region" evidence="11">
    <location>
        <begin position="388"/>
        <end position="417"/>
    </location>
</feature>
<dbReference type="InterPro" id="IPR001610">
    <property type="entry name" value="PAC"/>
</dbReference>
<name>A0ABQ3WL82_9ACTN</name>
<dbReference type="EMBL" id="BOMF01000081">
    <property type="protein sequence ID" value="GID46965.1"/>
    <property type="molecule type" value="Genomic_DNA"/>
</dbReference>
<keyword evidence="6" id="KW-0547">Nucleotide-binding</keyword>
<keyword evidence="4 10" id="KW-0597">Phosphoprotein</keyword>
<feature type="domain" description="PAS" evidence="14">
    <location>
        <begin position="39"/>
        <end position="86"/>
    </location>
</feature>
<dbReference type="SMART" id="SM00448">
    <property type="entry name" value="REC"/>
    <property type="match status" value="1"/>
</dbReference>
<dbReference type="PANTHER" id="PTHR43065">
    <property type="entry name" value="SENSOR HISTIDINE KINASE"/>
    <property type="match status" value="1"/>
</dbReference>
<dbReference type="CDD" id="cd00082">
    <property type="entry name" value="HisKA"/>
    <property type="match status" value="1"/>
</dbReference>
<dbReference type="Pfam" id="PF08448">
    <property type="entry name" value="PAS_4"/>
    <property type="match status" value="1"/>
</dbReference>
<evidence type="ECO:0000256" key="2">
    <source>
        <dbReference type="ARBA" id="ARBA00004236"/>
    </source>
</evidence>
<organism evidence="16">
    <name type="scientific">Actinoplanes campanulatus</name>
    <dbReference type="NCBI Taxonomy" id="113559"/>
    <lineage>
        <taxon>Bacteria</taxon>
        <taxon>Bacillati</taxon>
        <taxon>Actinomycetota</taxon>
        <taxon>Actinomycetes</taxon>
        <taxon>Micromonosporales</taxon>
        <taxon>Micromonosporaceae</taxon>
        <taxon>Actinoplanes</taxon>
    </lineage>
</organism>
<dbReference type="SUPFAM" id="SSF52172">
    <property type="entry name" value="CheY-like"/>
    <property type="match status" value="1"/>
</dbReference>
<dbReference type="PROSITE" id="PS50113">
    <property type="entry name" value="PAC"/>
    <property type="match status" value="1"/>
</dbReference>
<dbReference type="SUPFAM" id="SSF55785">
    <property type="entry name" value="PYP-like sensor domain (PAS domain)"/>
    <property type="match status" value="3"/>
</dbReference>
<dbReference type="InterPro" id="IPR003594">
    <property type="entry name" value="HATPase_dom"/>
</dbReference>
<dbReference type="PROSITE" id="PS50109">
    <property type="entry name" value="HIS_KIN"/>
    <property type="match status" value="1"/>
</dbReference>
<evidence type="ECO:0000256" key="4">
    <source>
        <dbReference type="ARBA" id="ARBA00022553"/>
    </source>
</evidence>
<evidence type="ECO:0000256" key="10">
    <source>
        <dbReference type="PROSITE-ProRule" id="PRU00169"/>
    </source>
</evidence>
<evidence type="ECO:0000256" key="7">
    <source>
        <dbReference type="ARBA" id="ARBA00022777"/>
    </source>
</evidence>
<comment type="caution">
    <text evidence="16">The sequence shown here is derived from an EMBL/GenBank/DDBJ whole genome shotgun (WGS) entry which is preliminary data.</text>
</comment>
<keyword evidence="8" id="KW-0067">ATP-binding</keyword>
<dbReference type="PRINTS" id="PR00344">
    <property type="entry name" value="BCTRLSENSOR"/>
</dbReference>
<dbReference type="InterPro" id="IPR013767">
    <property type="entry name" value="PAS_fold"/>
</dbReference>
<dbReference type="Pfam" id="PF00072">
    <property type="entry name" value="Response_reg"/>
    <property type="match status" value="1"/>
</dbReference>
<dbReference type="InterPro" id="IPR011006">
    <property type="entry name" value="CheY-like_superfamily"/>
</dbReference>
<dbReference type="InterPro" id="IPR000700">
    <property type="entry name" value="PAS-assoc_C"/>
</dbReference>
<dbReference type="CDD" id="cd00130">
    <property type="entry name" value="PAS"/>
    <property type="match status" value="3"/>
</dbReference>
<dbReference type="Pfam" id="PF00512">
    <property type="entry name" value="HisKA"/>
    <property type="match status" value="1"/>
</dbReference>
<evidence type="ECO:0000259" key="14">
    <source>
        <dbReference type="PROSITE" id="PS50112"/>
    </source>
</evidence>
<evidence type="ECO:0000259" key="15">
    <source>
        <dbReference type="PROSITE" id="PS50113"/>
    </source>
</evidence>
<feature type="domain" description="PAS" evidence="14">
    <location>
        <begin position="263"/>
        <end position="306"/>
    </location>
</feature>
<evidence type="ECO:0000256" key="8">
    <source>
        <dbReference type="ARBA" id="ARBA00022840"/>
    </source>
</evidence>
<proteinExistence type="predicted"/>
<feature type="domain" description="Response regulatory" evidence="13">
    <location>
        <begin position="669"/>
        <end position="783"/>
    </location>
</feature>
<dbReference type="SMART" id="SM00388">
    <property type="entry name" value="HisKA"/>
    <property type="match status" value="1"/>
</dbReference>
<dbReference type="InterPro" id="IPR035965">
    <property type="entry name" value="PAS-like_dom_sf"/>
</dbReference>
<feature type="domain" description="PAC" evidence="15">
    <location>
        <begin position="215"/>
        <end position="269"/>
    </location>
</feature>
<sequence>MLTSNTFPDYPNLMPEISGQKYRGGREASVESTGIPGLLIDTAPDAIIVSRSDGTITMANRRAHEMFRYTTEPLVGRTLDELIPDDVPDAQPLPLRRLPLRGTRCDGTVFPVEVSLSAVRAPDGERYVTAVLRDDTVQREAARSRSLLASIVQSSHDAIVTIDLDGRVLSWNPGAEALYGHPPADMIGKPIDEIIPADRQADEEQVRLLVRLGGRVDRYRSVRRTARGEIIAVSTLVSPLLDEHGTIVGTTSITRDISDRERAEARVQAILDAAPDAVLGVGASGEMVLVNAEAERLFGHTRYDLLHIPLNRLLPDGLPAVSAVLWTGEDTTPLDSERAADGQADQRWATRRAIGSDGAEIPVDIACSALHTDSGVVTVAVLRDITERLATEEERRRLREEAEKQRLEARIQQTQRLESLGQLAGGIAHDFNNLLAVILNYASFIIEDSAGTPPASDAEQIARAARRGSDLTHQLLAFARREVIRPRPLNLNDVVTEVHQMLKRSLGEHITLTVRTADGLPSVMMDPGQMEQVLVNLAVNGRDAMPTGGRLTIDTAAFEVDTEHTATQASLPPGPYVRLRVSDTGTGMPREVIDKVFEPFYTTKPSGQGTGLGLATVYGIITQAGGTVQIYSEVGIGTTFTILLPATDVEPQEQVPEEPGLDLTGHGATVLVVEDEEALRDVTCRILRRAGYTVLAAGGGDEALRLAAENSVDVLLTDVIMPNMLGKDLADAVRERWPGTRVLFMSGYAQPVLTTHGTLSAEVHLLEKPFTGAELMRALHEELQAKP</sequence>
<dbReference type="InterPro" id="IPR004358">
    <property type="entry name" value="Sig_transdc_His_kin-like_C"/>
</dbReference>
<gene>
    <name evidence="16" type="ORF">Aca07nite_42400</name>
</gene>